<dbReference type="GO" id="GO:0009032">
    <property type="term" value="F:thymidine phosphorylase activity"/>
    <property type="evidence" value="ECO:0007669"/>
    <property type="project" value="UniProtKB-UniRule"/>
</dbReference>
<proteinExistence type="inferred from homology"/>
<dbReference type="GO" id="GO:0005829">
    <property type="term" value="C:cytosol"/>
    <property type="evidence" value="ECO:0007669"/>
    <property type="project" value="TreeGrafter"/>
</dbReference>
<comment type="catalytic activity">
    <reaction evidence="3">
        <text>thymidine + phosphate = 2-deoxy-alpha-D-ribose 1-phosphate + thymine</text>
        <dbReference type="Rhea" id="RHEA:16037"/>
        <dbReference type="ChEBI" id="CHEBI:17748"/>
        <dbReference type="ChEBI" id="CHEBI:17821"/>
        <dbReference type="ChEBI" id="CHEBI:43474"/>
        <dbReference type="ChEBI" id="CHEBI:57259"/>
        <dbReference type="EC" id="2.4.2.4"/>
    </reaction>
</comment>
<dbReference type="SUPFAM" id="SSF47648">
    <property type="entry name" value="Nucleoside phosphorylase/phosphoribosyltransferase N-terminal domain"/>
    <property type="match status" value="1"/>
</dbReference>
<dbReference type="InterPro" id="IPR013102">
    <property type="entry name" value="PYNP_C"/>
</dbReference>
<dbReference type="NCBIfam" id="NF003338">
    <property type="entry name" value="PRK04350.1"/>
    <property type="match status" value="1"/>
</dbReference>
<keyword evidence="1 3" id="KW-0328">Glycosyltransferase</keyword>
<comment type="similarity">
    <text evidence="3">Belongs to the thymidine/pyrimidine-nucleoside phosphorylase family. Type 2 subfamily.</text>
</comment>
<keyword evidence="6" id="KW-1185">Reference proteome</keyword>
<dbReference type="InterPro" id="IPR035902">
    <property type="entry name" value="Nuc_phospho_transferase"/>
</dbReference>
<dbReference type="EMBL" id="FNFH01000007">
    <property type="protein sequence ID" value="SDK69891.1"/>
    <property type="molecule type" value="Genomic_DNA"/>
</dbReference>
<accession>A0A1G9E181</accession>
<dbReference type="EC" id="2.4.2.4" evidence="3"/>
<dbReference type="InterPro" id="IPR036320">
    <property type="entry name" value="Glycosyl_Trfase_fam3_N_dom_sf"/>
</dbReference>
<name>A0A1G9E181_9GAMM</name>
<dbReference type="GO" id="GO:0004645">
    <property type="term" value="F:1,4-alpha-oligoglucan phosphorylase activity"/>
    <property type="evidence" value="ECO:0007669"/>
    <property type="project" value="InterPro"/>
</dbReference>
<dbReference type="HAMAP" id="MF_00703">
    <property type="entry name" value="Thymid_phosp_2"/>
    <property type="match status" value="1"/>
</dbReference>
<dbReference type="InterPro" id="IPR036566">
    <property type="entry name" value="PYNP-like_C_sf"/>
</dbReference>
<dbReference type="PANTHER" id="PTHR10515">
    <property type="entry name" value="THYMIDINE PHOSPHORYLASE"/>
    <property type="match status" value="1"/>
</dbReference>
<gene>
    <name evidence="5" type="ORF">SAMN05216212_2978</name>
</gene>
<dbReference type="GO" id="GO:0006206">
    <property type="term" value="P:pyrimidine nucleobase metabolic process"/>
    <property type="evidence" value="ECO:0007669"/>
    <property type="project" value="InterPro"/>
</dbReference>
<evidence type="ECO:0000259" key="4">
    <source>
        <dbReference type="SMART" id="SM00941"/>
    </source>
</evidence>
<protein>
    <recommendedName>
        <fullName evidence="3">Putative thymidine phosphorylase</fullName>
        <ecNumber evidence="3">2.4.2.4</ecNumber>
    </recommendedName>
    <alternativeName>
        <fullName evidence="3">TdRPase</fullName>
    </alternativeName>
</protein>
<organism evidence="5 6">
    <name type="scientific">Microbulbifer yueqingensis</name>
    <dbReference type="NCBI Taxonomy" id="658219"/>
    <lineage>
        <taxon>Bacteria</taxon>
        <taxon>Pseudomonadati</taxon>
        <taxon>Pseudomonadota</taxon>
        <taxon>Gammaproteobacteria</taxon>
        <taxon>Cellvibrionales</taxon>
        <taxon>Microbulbiferaceae</taxon>
        <taxon>Microbulbifer</taxon>
    </lineage>
</organism>
<evidence type="ECO:0000313" key="5">
    <source>
        <dbReference type="EMBL" id="SDK69891.1"/>
    </source>
</evidence>
<dbReference type="Gene3D" id="3.90.1170.30">
    <property type="entry name" value="Pyrimidine nucleoside phosphorylase-like, C-terminal domain"/>
    <property type="match status" value="1"/>
</dbReference>
<evidence type="ECO:0000256" key="1">
    <source>
        <dbReference type="ARBA" id="ARBA00022676"/>
    </source>
</evidence>
<dbReference type="Proteomes" id="UP000199305">
    <property type="component" value="Unassembled WGS sequence"/>
</dbReference>
<dbReference type="Gene3D" id="3.40.1030.10">
    <property type="entry name" value="Nucleoside phosphorylase/phosphoribosyltransferase catalytic domain"/>
    <property type="match status" value="1"/>
</dbReference>
<dbReference type="Gene3D" id="1.20.970.50">
    <property type="match status" value="1"/>
</dbReference>
<dbReference type="SMART" id="SM00941">
    <property type="entry name" value="PYNP_C"/>
    <property type="match status" value="1"/>
</dbReference>
<feature type="domain" description="Pyrimidine nucleoside phosphorylase C-terminal" evidence="4">
    <location>
        <begin position="436"/>
        <end position="503"/>
    </location>
</feature>
<dbReference type="Pfam" id="PF02885">
    <property type="entry name" value="Glycos_trans_3N"/>
    <property type="match status" value="1"/>
</dbReference>
<dbReference type="Gene3D" id="2.40.40.20">
    <property type="match status" value="1"/>
</dbReference>
<dbReference type="Pfam" id="PF07831">
    <property type="entry name" value="PYNP_C"/>
    <property type="match status" value="1"/>
</dbReference>
<sequence length="510" mass="54406">MTAIHEIPCDQCLRARLMGIDTHEEAIVFMREDCAICRAEGFTANTRLQVKSTDRSLIATLHTVSAGVLPSGVIGFSDSAWEFLNLSPGDEVEVRHAPLVHSLSALRRKIDGYELSEHEINGIIGDISRRLYSDIEIAAFLTTCATGGVTRRETRALTDAMVKSGNRLQWPEYPRVFDKHCIGGLPGNRTTPIVISIASAAGLLIPKTSSHAITSPAGTADTMSVLTRVDLSLRALKRVVNETGACLAAGGRVGLSPTDDILIRIERALNLDSEGQLVASVLSKKVAAGSTHVLIDMPVGPTAKLRDQNQAQRLARLFSAVAEDLQLVLRCVITDGTQPVGYGIGPVEEARDVLTVLRNQAGAPADLADRAVLLASHLLAMASGESDAHCQEQARHLLTSGAANRQFERICAAQGGLREPTGARYQAVLQAGRSGVLAAVDNVRLAQLAKLAGAPSSPAAGLRLHVKVGEEVSQGQALATLFATTPGELAYAEEYYSRNHKLFYVGEPPE</sequence>
<dbReference type="InterPro" id="IPR017459">
    <property type="entry name" value="Glycosyl_Trfase_fam3_N_dom"/>
</dbReference>
<dbReference type="InterPro" id="IPR000053">
    <property type="entry name" value="Thymidine/pyrmidine_PPase"/>
</dbReference>
<evidence type="ECO:0000256" key="3">
    <source>
        <dbReference type="HAMAP-Rule" id="MF_00703"/>
    </source>
</evidence>
<dbReference type="NCBIfam" id="TIGR02645">
    <property type="entry name" value="ARCH_P_rylase"/>
    <property type="match status" value="1"/>
</dbReference>
<evidence type="ECO:0000256" key="2">
    <source>
        <dbReference type="ARBA" id="ARBA00022679"/>
    </source>
</evidence>
<dbReference type="PANTHER" id="PTHR10515:SF0">
    <property type="entry name" value="THYMIDINE PHOSPHORYLASE"/>
    <property type="match status" value="1"/>
</dbReference>
<dbReference type="SUPFAM" id="SSF52418">
    <property type="entry name" value="Nucleoside phosphorylase/phosphoribosyltransferase catalytic domain"/>
    <property type="match status" value="1"/>
</dbReference>
<reference evidence="6" key="1">
    <citation type="submission" date="2016-10" db="EMBL/GenBank/DDBJ databases">
        <authorList>
            <person name="Varghese N."/>
            <person name="Submissions S."/>
        </authorList>
    </citation>
    <scope>NUCLEOTIDE SEQUENCE [LARGE SCALE GENOMIC DNA]</scope>
    <source>
        <strain evidence="6">CGMCC 1.10658</strain>
    </source>
</reference>
<dbReference type="STRING" id="658219.SAMN05216212_2978"/>
<keyword evidence="2 3" id="KW-0808">Transferase</keyword>
<dbReference type="InterPro" id="IPR013466">
    <property type="entry name" value="Thymidine/AMP_Pase"/>
</dbReference>
<dbReference type="RefSeq" id="WP_245720720.1">
    <property type="nucleotide sequence ID" value="NZ_FNFH01000007.1"/>
</dbReference>
<evidence type="ECO:0000313" key="6">
    <source>
        <dbReference type="Proteomes" id="UP000199305"/>
    </source>
</evidence>
<dbReference type="GO" id="GO:0006213">
    <property type="term" value="P:pyrimidine nucleoside metabolic process"/>
    <property type="evidence" value="ECO:0007669"/>
    <property type="project" value="InterPro"/>
</dbReference>
<dbReference type="InterPro" id="IPR028579">
    <property type="entry name" value="Thym_Pase_Put"/>
</dbReference>
<dbReference type="AlphaFoldDB" id="A0A1G9E181"/>
<dbReference type="SUPFAM" id="SSF54680">
    <property type="entry name" value="Pyrimidine nucleoside phosphorylase C-terminal domain"/>
    <property type="match status" value="1"/>
</dbReference>